<evidence type="ECO:0000313" key="2">
    <source>
        <dbReference type="Proteomes" id="UP001357973"/>
    </source>
</evidence>
<sequence>MWNIMKPQGVLFFSMPVDEDAERRQNGGVFPDYFRVPVGASWKMSVTDRFPKDRKPWNKAENSRLGLSCEVRMITVVMAPSVSWA</sequence>
<protein>
    <recommendedName>
        <fullName evidence="3">Methyltransferase</fullName>
    </recommendedName>
</protein>
<evidence type="ECO:0008006" key="3">
    <source>
        <dbReference type="Google" id="ProtNLM"/>
    </source>
</evidence>
<proteinExistence type="predicted"/>
<evidence type="ECO:0000313" key="1">
    <source>
        <dbReference type="EMBL" id="BEK83279.1"/>
    </source>
</evidence>
<reference evidence="1 2" key="1">
    <citation type="submission" date="2023-06" db="EMBL/GenBank/DDBJ databases">
        <title>Complete Genome Sequences of Bifidobacterium faecale strain JCM19861T was isolated from human faeces by Jung-Hye Choi et al. (2014).</title>
        <authorList>
            <person name="Okuhama S."/>
            <person name="Takahashi H."/>
            <person name="Imaizumi K."/>
            <person name="Nakayama S."/>
            <person name="Ogata Y."/>
            <person name="Suda W."/>
        </authorList>
    </citation>
    <scope>NUCLEOTIDE SEQUENCE [LARGE SCALE GENOMIC DNA]</scope>
    <source>
        <strain evidence="1 2">JCM 19861</strain>
    </source>
</reference>
<dbReference type="EMBL" id="AP028457">
    <property type="protein sequence ID" value="BEK83279.1"/>
    <property type="molecule type" value="Genomic_DNA"/>
</dbReference>
<organism evidence="1 2">
    <name type="scientific">Bifidobacterium adolescentis</name>
    <dbReference type="NCBI Taxonomy" id="1680"/>
    <lineage>
        <taxon>Bacteria</taxon>
        <taxon>Bacillati</taxon>
        <taxon>Actinomycetota</taxon>
        <taxon>Actinomycetes</taxon>
        <taxon>Bifidobacteriales</taxon>
        <taxon>Bifidobacteriaceae</taxon>
        <taxon>Bifidobacterium</taxon>
    </lineage>
</organism>
<dbReference type="Proteomes" id="UP001357973">
    <property type="component" value="Chromosome"/>
</dbReference>
<keyword evidence="2" id="KW-1185">Reference proteome</keyword>
<gene>
    <name evidence="1" type="ORF">B19861_12210</name>
</gene>
<accession>A0ABN6ZHP5</accession>
<name>A0ABN6ZHP5_BIFAD</name>